<dbReference type="Proteomes" id="UP000746471">
    <property type="component" value="Unassembled WGS sequence"/>
</dbReference>
<proteinExistence type="predicted"/>
<protein>
    <submittedName>
        <fullName evidence="1">Uncharacterized protein</fullName>
    </submittedName>
</protein>
<accession>A0ABS5PM99</accession>
<gene>
    <name evidence="1" type="ORF">KHM83_02415</name>
</gene>
<name>A0ABS5PM99_9FIRM</name>
<dbReference type="EMBL" id="JAHBCL010000003">
    <property type="protein sequence ID" value="MBS7525529.1"/>
    <property type="molecule type" value="Genomic_DNA"/>
</dbReference>
<sequence>MGKTLCKLVDDDYMETHFKAYSELVKSPKYICKKCGRASNDDNKLCKPKKIKA</sequence>
<organism evidence="1 2">
    <name type="scientific">Fusibacter paucivorans</name>
    <dbReference type="NCBI Taxonomy" id="76009"/>
    <lineage>
        <taxon>Bacteria</taxon>
        <taxon>Bacillati</taxon>
        <taxon>Bacillota</taxon>
        <taxon>Clostridia</taxon>
        <taxon>Eubacteriales</taxon>
        <taxon>Eubacteriales Family XII. Incertae Sedis</taxon>
        <taxon>Fusibacter</taxon>
    </lineage>
</organism>
<evidence type="ECO:0000313" key="1">
    <source>
        <dbReference type="EMBL" id="MBS7525529.1"/>
    </source>
</evidence>
<comment type="caution">
    <text evidence="1">The sequence shown here is derived from an EMBL/GenBank/DDBJ whole genome shotgun (WGS) entry which is preliminary data.</text>
</comment>
<keyword evidence="2" id="KW-1185">Reference proteome</keyword>
<dbReference type="RefSeq" id="WP_213235318.1">
    <property type="nucleotide sequence ID" value="NZ_JAHBCL010000003.1"/>
</dbReference>
<evidence type="ECO:0000313" key="2">
    <source>
        <dbReference type="Proteomes" id="UP000746471"/>
    </source>
</evidence>
<reference evidence="1 2" key="1">
    <citation type="submission" date="2021-05" db="EMBL/GenBank/DDBJ databases">
        <title>Fusibacter ferrireducens sp. nov., an anaerobic, sulfur- and Fe-reducing bacterium isolated from the mangrove sediment.</title>
        <authorList>
            <person name="Qiu D."/>
        </authorList>
    </citation>
    <scope>NUCLEOTIDE SEQUENCE [LARGE SCALE GENOMIC DNA]</scope>
    <source>
        <strain evidence="1 2">DSM 12116</strain>
    </source>
</reference>